<dbReference type="AlphaFoldDB" id="A0A2H0VA96"/>
<keyword evidence="1" id="KW-1133">Transmembrane helix</keyword>
<protein>
    <recommendedName>
        <fullName evidence="2">Transglycosylase SLT domain-containing protein</fullName>
    </recommendedName>
</protein>
<dbReference type="Gene3D" id="1.10.530.10">
    <property type="match status" value="1"/>
</dbReference>
<organism evidence="3 4">
    <name type="scientific">Candidatus Doudnabacteria bacterium CG10_big_fil_rev_8_21_14_0_10_42_18</name>
    <dbReference type="NCBI Taxonomy" id="1974552"/>
    <lineage>
        <taxon>Bacteria</taxon>
        <taxon>Candidatus Doudnaibacteriota</taxon>
    </lineage>
</organism>
<proteinExistence type="predicted"/>
<dbReference type="InterPro" id="IPR008258">
    <property type="entry name" value="Transglycosylase_SLT_dom_1"/>
</dbReference>
<feature type="transmembrane region" description="Helical" evidence="1">
    <location>
        <begin position="12"/>
        <end position="30"/>
    </location>
</feature>
<keyword evidence="1" id="KW-0472">Membrane</keyword>
<feature type="transmembrane region" description="Helical" evidence="1">
    <location>
        <begin position="108"/>
        <end position="127"/>
    </location>
</feature>
<feature type="transmembrane region" description="Helical" evidence="1">
    <location>
        <begin position="73"/>
        <end position="96"/>
    </location>
</feature>
<dbReference type="PANTHER" id="PTHR37423">
    <property type="entry name" value="SOLUBLE LYTIC MUREIN TRANSGLYCOSYLASE-RELATED"/>
    <property type="match status" value="1"/>
</dbReference>
<gene>
    <name evidence="3" type="ORF">COT92_03305</name>
</gene>
<evidence type="ECO:0000259" key="2">
    <source>
        <dbReference type="Pfam" id="PF01464"/>
    </source>
</evidence>
<dbReference type="Pfam" id="PF01464">
    <property type="entry name" value="SLT"/>
    <property type="match status" value="1"/>
</dbReference>
<keyword evidence="1" id="KW-0812">Transmembrane</keyword>
<reference evidence="4" key="1">
    <citation type="submission" date="2017-09" db="EMBL/GenBank/DDBJ databases">
        <title>Depth-based differentiation of microbial function through sediment-hosted aquifers and enrichment of novel symbionts in the deep terrestrial subsurface.</title>
        <authorList>
            <person name="Probst A.J."/>
            <person name="Ladd B."/>
            <person name="Jarett J.K."/>
            <person name="Geller-Mcgrath D.E."/>
            <person name="Sieber C.M.K."/>
            <person name="Emerson J.B."/>
            <person name="Anantharaman K."/>
            <person name="Thomas B.C."/>
            <person name="Malmstrom R."/>
            <person name="Stieglmeier M."/>
            <person name="Klingl A."/>
            <person name="Woyke T."/>
            <person name="Ryan C.M."/>
            <person name="Banfield J.F."/>
        </authorList>
    </citation>
    <scope>NUCLEOTIDE SEQUENCE [LARGE SCALE GENOMIC DNA]</scope>
</reference>
<evidence type="ECO:0000313" key="4">
    <source>
        <dbReference type="Proteomes" id="UP000230922"/>
    </source>
</evidence>
<dbReference type="EMBL" id="PFAK01000055">
    <property type="protein sequence ID" value="PIR96022.1"/>
    <property type="molecule type" value="Genomic_DNA"/>
</dbReference>
<dbReference type="SUPFAM" id="SSF53955">
    <property type="entry name" value="Lysozyme-like"/>
    <property type="match status" value="1"/>
</dbReference>
<evidence type="ECO:0000313" key="3">
    <source>
        <dbReference type="EMBL" id="PIR96022.1"/>
    </source>
</evidence>
<dbReference type="Proteomes" id="UP000230922">
    <property type="component" value="Unassembled WGS sequence"/>
</dbReference>
<evidence type="ECO:0000256" key="1">
    <source>
        <dbReference type="SAM" id="Phobius"/>
    </source>
</evidence>
<sequence length="372" mass="39784">MKIKTSTLKAWFLFLIVGMMFFSQVNLMYAQTTAADYLDSGAEKSIKDYLCTPKDSNGEGQTLFECIDRIYKFTIAFASAVGVLFITVAGWVYMSAEGNQESVDKAKNILTTTIISLIILLGGYVLLKGINPDLVQLRQIQPLDAGPEAAAPASAVVTLGAQGIDPETIPPVAANTDGTCPEPDINYRLADSSMNAATCYTSTCDNYSAAIQSAANKINISGVDEVALIKAIMINESACAVNAQSNSTIPSCGLMQLQPDTASRFKSVCGVPDSTNITCSWLKNSTNAAASICMGAKYLEELSTSRYCGTAIVDIAAGYNGGTKACNASKDCPGKKAWECLYDNTDHTQCNTGYKQTRNYSPKVAGCYNYYN</sequence>
<accession>A0A2H0VA96</accession>
<name>A0A2H0VA96_9BACT</name>
<dbReference type="PANTHER" id="PTHR37423:SF2">
    <property type="entry name" value="MEMBRANE-BOUND LYTIC MUREIN TRANSGLYCOSYLASE C"/>
    <property type="match status" value="1"/>
</dbReference>
<dbReference type="InterPro" id="IPR023346">
    <property type="entry name" value="Lysozyme-like_dom_sf"/>
</dbReference>
<feature type="domain" description="Transglycosylase SLT" evidence="2">
    <location>
        <begin position="225"/>
        <end position="331"/>
    </location>
</feature>
<comment type="caution">
    <text evidence="3">The sequence shown here is derived from an EMBL/GenBank/DDBJ whole genome shotgun (WGS) entry which is preliminary data.</text>
</comment>